<sequence>MVSLFKKLFTKKINIQAPVTGKVIPLSSVPDEVFSTKVMGDGFAIKPTENKLYSPISGTVLSVFPTKHAITFNTDDGIQVLLHLGIDTVELKGAPFNILVHEGEHISAGDEIGTMDIDQIIKAGKSTEIIIVITNMEKLKSIDRVSNTNVSHGDKIGALNLS</sequence>
<dbReference type="PATRIC" id="fig|1218507.3.peg.755"/>
<keyword evidence="5" id="KW-0808">Transferase</keyword>
<comment type="caution">
    <text evidence="9">The sequence shown here is derived from an EMBL/GenBank/DDBJ whole genome shotgun (WGS) entry which is preliminary data.</text>
</comment>
<organism evidence="9 10">
    <name type="scientific">Lactobacillus melliventris</name>
    <dbReference type="NCBI Taxonomy" id="1218507"/>
    <lineage>
        <taxon>Bacteria</taxon>
        <taxon>Bacillati</taxon>
        <taxon>Bacillota</taxon>
        <taxon>Bacilli</taxon>
        <taxon>Lactobacillales</taxon>
        <taxon>Lactobacillaceae</taxon>
        <taxon>Lactobacillus</taxon>
    </lineage>
</organism>
<keyword evidence="3" id="KW-0813">Transport</keyword>
<dbReference type="InterPro" id="IPR011055">
    <property type="entry name" value="Dup_hybrid_motif"/>
</dbReference>
<dbReference type="PROSITE" id="PS00371">
    <property type="entry name" value="PTS_EIIA_TYPE_1_HIS"/>
    <property type="match status" value="1"/>
</dbReference>
<evidence type="ECO:0000256" key="3">
    <source>
        <dbReference type="ARBA" id="ARBA00022448"/>
    </source>
</evidence>
<evidence type="ECO:0000313" key="9">
    <source>
        <dbReference type="EMBL" id="KJY57061.1"/>
    </source>
</evidence>
<dbReference type="EMBL" id="JXLI01000009">
    <property type="protein sequence ID" value="KJY57061.1"/>
    <property type="molecule type" value="Genomic_DNA"/>
</dbReference>
<dbReference type="PANTHER" id="PTHR45008:SF1">
    <property type="entry name" value="PTS SYSTEM GLUCOSE-SPECIFIC EIIA COMPONENT"/>
    <property type="match status" value="1"/>
</dbReference>
<dbReference type="AlphaFoldDB" id="A0A0F4LHN9"/>
<dbReference type="NCBIfam" id="TIGR00830">
    <property type="entry name" value="PTBA"/>
    <property type="match status" value="1"/>
</dbReference>
<dbReference type="RefSeq" id="WP_046325185.1">
    <property type="nucleotide sequence ID" value="NZ_JAAEEB010000007.1"/>
</dbReference>
<accession>A0A0F4LHN9</accession>
<gene>
    <name evidence="9" type="ORF">JF74_05870</name>
</gene>
<evidence type="ECO:0000259" key="8">
    <source>
        <dbReference type="PROSITE" id="PS51093"/>
    </source>
</evidence>
<evidence type="ECO:0000256" key="4">
    <source>
        <dbReference type="ARBA" id="ARBA00022597"/>
    </source>
</evidence>
<dbReference type="GO" id="GO:0009401">
    <property type="term" value="P:phosphoenolpyruvate-dependent sugar phosphotransferase system"/>
    <property type="evidence" value="ECO:0007669"/>
    <property type="project" value="UniProtKB-KW"/>
</dbReference>
<keyword evidence="4" id="KW-0762">Sugar transport</keyword>
<dbReference type="HOGENOM" id="CLU_012312_5_1_9"/>
<proteinExistence type="predicted"/>
<dbReference type="FunFam" id="2.70.70.10:FF:000001">
    <property type="entry name" value="PTS system glucose-specific IIA component"/>
    <property type="match status" value="1"/>
</dbReference>
<dbReference type="GO" id="GO:0005737">
    <property type="term" value="C:cytoplasm"/>
    <property type="evidence" value="ECO:0007669"/>
    <property type="project" value="UniProtKB-SubCell"/>
</dbReference>
<comment type="subcellular location">
    <subcellularLocation>
        <location evidence="2">Cell membrane</location>
        <topology evidence="2">Multi-pass membrane protein</topology>
    </subcellularLocation>
    <subcellularLocation>
        <location evidence="1">Cytoplasm</location>
    </subcellularLocation>
</comment>
<dbReference type="InterPro" id="IPR001127">
    <property type="entry name" value="PTS_EIIA_1_perm"/>
</dbReference>
<name>A0A0F4LHN9_9LACO</name>
<feature type="domain" description="PTS EIIA type-1" evidence="8">
    <location>
        <begin position="31"/>
        <end position="135"/>
    </location>
</feature>
<protein>
    <submittedName>
        <fullName evidence="9">PTS Glc IIA</fullName>
    </submittedName>
</protein>
<dbReference type="Gene3D" id="2.70.70.10">
    <property type="entry name" value="Glucose Permease (Domain IIA)"/>
    <property type="match status" value="1"/>
</dbReference>
<dbReference type="PROSITE" id="PS51093">
    <property type="entry name" value="PTS_EIIA_TYPE_1"/>
    <property type="match status" value="1"/>
</dbReference>
<keyword evidence="7" id="KW-0418">Kinase</keyword>
<evidence type="ECO:0000256" key="1">
    <source>
        <dbReference type="ARBA" id="ARBA00004496"/>
    </source>
</evidence>
<evidence type="ECO:0000256" key="5">
    <source>
        <dbReference type="ARBA" id="ARBA00022679"/>
    </source>
</evidence>
<dbReference type="GO" id="GO:0016301">
    <property type="term" value="F:kinase activity"/>
    <property type="evidence" value="ECO:0007669"/>
    <property type="project" value="UniProtKB-KW"/>
</dbReference>
<evidence type="ECO:0000256" key="6">
    <source>
        <dbReference type="ARBA" id="ARBA00022683"/>
    </source>
</evidence>
<dbReference type="Proteomes" id="UP000033531">
    <property type="component" value="Unassembled WGS sequence"/>
</dbReference>
<dbReference type="PANTHER" id="PTHR45008">
    <property type="entry name" value="PTS SYSTEM GLUCOSE-SPECIFIC EIIA COMPONENT"/>
    <property type="match status" value="1"/>
</dbReference>
<evidence type="ECO:0000313" key="10">
    <source>
        <dbReference type="Proteomes" id="UP000033531"/>
    </source>
</evidence>
<dbReference type="SUPFAM" id="SSF51261">
    <property type="entry name" value="Duplicated hybrid motif"/>
    <property type="match status" value="1"/>
</dbReference>
<dbReference type="STRING" id="1218507.JF74_05870"/>
<keyword evidence="6" id="KW-0598">Phosphotransferase system</keyword>
<evidence type="ECO:0000256" key="7">
    <source>
        <dbReference type="ARBA" id="ARBA00022777"/>
    </source>
</evidence>
<evidence type="ECO:0000256" key="2">
    <source>
        <dbReference type="ARBA" id="ARBA00004651"/>
    </source>
</evidence>
<dbReference type="Pfam" id="PF00358">
    <property type="entry name" value="PTS_EIIA_1"/>
    <property type="match status" value="1"/>
</dbReference>
<dbReference type="InterPro" id="IPR050890">
    <property type="entry name" value="PTS_EIIA_component"/>
</dbReference>
<dbReference type="GO" id="GO:0005886">
    <property type="term" value="C:plasma membrane"/>
    <property type="evidence" value="ECO:0007669"/>
    <property type="project" value="UniProtKB-SubCell"/>
</dbReference>
<reference evidence="9 10" key="1">
    <citation type="submission" date="2015-01" db="EMBL/GenBank/DDBJ databases">
        <title>Comparative genomics of the lactic acid bacteria isolated from the honey bee gut.</title>
        <authorList>
            <person name="Ellegaard K.M."/>
            <person name="Tamarit D."/>
            <person name="Javelind E."/>
            <person name="Olofsson T."/>
            <person name="Andersson S.G."/>
            <person name="Vasquez A."/>
        </authorList>
    </citation>
    <scope>NUCLEOTIDE SEQUENCE [LARGE SCALE GENOMIC DNA]</scope>
    <source>
        <strain evidence="9 10">Hma8</strain>
    </source>
</reference>